<reference evidence="1 2" key="1">
    <citation type="submission" date="2018-10" db="EMBL/GenBank/DDBJ databases">
        <title>Genomic Encyclopedia of Archaeal and Bacterial Type Strains, Phase II (KMG-II): from individual species to whole genera.</title>
        <authorList>
            <person name="Goeker M."/>
        </authorList>
    </citation>
    <scope>NUCLEOTIDE SEQUENCE [LARGE SCALE GENOMIC DNA]</scope>
    <source>
        <strain evidence="1 2">DSM 18602</strain>
    </source>
</reference>
<organism evidence="1 2">
    <name type="scientific">Mucilaginibacter gracilis</name>
    <dbReference type="NCBI Taxonomy" id="423350"/>
    <lineage>
        <taxon>Bacteria</taxon>
        <taxon>Pseudomonadati</taxon>
        <taxon>Bacteroidota</taxon>
        <taxon>Sphingobacteriia</taxon>
        <taxon>Sphingobacteriales</taxon>
        <taxon>Sphingobacteriaceae</taxon>
        <taxon>Mucilaginibacter</taxon>
    </lineage>
</organism>
<dbReference type="Proteomes" id="UP000268007">
    <property type="component" value="Unassembled WGS sequence"/>
</dbReference>
<evidence type="ECO:0000313" key="1">
    <source>
        <dbReference type="EMBL" id="RKR84694.1"/>
    </source>
</evidence>
<dbReference type="RefSeq" id="WP_008513177.1">
    <property type="nucleotide sequence ID" value="NZ_RBKU01000001.1"/>
</dbReference>
<evidence type="ECO:0000313" key="2">
    <source>
        <dbReference type="Proteomes" id="UP000268007"/>
    </source>
</evidence>
<protein>
    <recommendedName>
        <fullName evidence="3">Protein required for attachment to host cells</fullName>
    </recommendedName>
</protein>
<keyword evidence="2" id="KW-1185">Reference proteome</keyword>
<proteinExistence type="predicted"/>
<name>A0A495J8H3_9SPHI</name>
<evidence type="ECO:0008006" key="3">
    <source>
        <dbReference type="Google" id="ProtNLM"/>
    </source>
</evidence>
<dbReference type="SUPFAM" id="SSF53137">
    <property type="entry name" value="Translational machinery components"/>
    <property type="match status" value="1"/>
</dbReference>
<sequence>MTTEKGLGIWMDHQNAHIMEFTVDPIKTTTVESKFTHQEKENALGRSEKLMHNKEQGEEADYYKALGEIIRNYNDVVLFGPTDAKVELLNILRKDHRFADIVIEVIPADKLTENQQHSFVRDYFSKRLFLI</sequence>
<gene>
    <name evidence="1" type="ORF">BDD43_4945</name>
</gene>
<dbReference type="AlphaFoldDB" id="A0A495J8H3"/>
<comment type="caution">
    <text evidence="1">The sequence shown here is derived from an EMBL/GenBank/DDBJ whole genome shotgun (WGS) entry which is preliminary data.</text>
</comment>
<dbReference type="EMBL" id="RBKU01000001">
    <property type="protein sequence ID" value="RKR84694.1"/>
    <property type="molecule type" value="Genomic_DNA"/>
</dbReference>
<accession>A0A495J8H3</accession>
<dbReference type="OrthoDB" id="1122364at2"/>